<comment type="caution">
    <text evidence="1">The sequence shown here is derived from an EMBL/GenBank/DDBJ whole genome shotgun (WGS) entry which is preliminary data.</text>
</comment>
<dbReference type="EMBL" id="VDGE01000001">
    <property type="protein sequence ID" value="TNC78301.1"/>
    <property type="molecule type" value="Genomic_DNA"/>
</dbReference>
<dbReference type="RefSeq" id="WP_139089467.1">
    <property type="nucleotide sequence ID" value="NZ_VDGE01000001.1"/>
</dbReference>
<evidence type="ECO:0000313" key="2">
    <source>
        <dbReference type="Proteomes" id="UP000305681"/>
    </source>
</evidence>
<accession>A0A5C4NTR4</accession>
<protein>
    <submittedName>
        <fullName evidence="1">Uncharacterized protein</fullName>
    </submittedName>
</protein>
<gene>
    <name evidence="1" type="ORF">FHI69_03135</name>
</gene>
<evidence type="ECO:0000313" key="1">
    <source>
        <dbReference type="EMBL" id="TNC78301.1"/>
    </source>
</evidence>
<proteinExistence type="predicted"/>
<dbReference type="AlphaFoldDB" id="A0A5C4NTR4"/>
<name>A0A5C4NTR4_9BURK</name>
<reference evidence="1 2" key="1">
    <citation type="submission" date="2019-06" db="EMBL/GenBank/DDBJ databases">
        <title>Genome sequence of Janthinobacterium lividum UCD_MED1.</title>
        <authorList>
            <person name="De Leon M.E."/>
            <person name="Jospin G."/>
        </authorList>
    </citation>
    <scope>NUCLEOTIDE SEQUENCE [LARGE SCALE GENOMIC DNA]</scope>
    <source>
        <strain evidence="1 2">UCD_MED1</strain>
    </source>
</reference>
<sequence length="143" mass="15965">MLTNGHAWAGYADPDTYVPRYPLHFGSKRGFEIGSGVGVWDVSGAWVATFRNAEDGQRFVDDGVKRAQDMKIAQKRAYDNSKIDTGDDDRTLCRVCLKYFSSMGIGQHTKAKHQMKLGKMLDLRVPTEREYRNFLAAKAGSAA</sequence>
<dbReference type="Proteomes" id="UP000305681">
    <property type="component" value="Unassembled WGS sequence"/>
</dbReference>
<organism evidence="1 2">
    <name type="scientific">Janthinobacterium lividum</name>
    <dbReference type="NCBI Taxonomy" id="29581"/>
    <lineage>
        <taxon>Bacteria</taxon>
        <taxon>Pseudomonadati</taxon>
        <taxon>Pseudomonadota</taxon>
        <taxon>Betaproteobacteria</taxon>
        <taxon>Burkholderiales</taxon>
        <taxon>Oxalobacteraceae</taxon>
        <taxon>Janthinobacterium</taxon>
    </lineage>
</organism>